<dbReference type="RefSeq" id="WP_190266199.1">
    <property type="nucleotide sequence ID" value="NZ_BAABAD010000003.1"/>
</dbReference>
<evidence type="ECO:0000256" key="3">
    <source>
        <dbReference type="ARBA" id="ARBA00023239"/>
    </source>
</evidence>
<dbReference type="CDD" id="cd06558">
    <property type="entry name" value="crotonase-like"/>
    <property type="match status" value="1"/>
</dbReference>
<reference evidence="5 6" key="1">
    <citation type="submission" date="2020-09" db="EMBL/GenBank/DDBJ databases">
        <title>Novel species in genus Gordonia.</title>
        <authorList>
            <person name="Zhang G."/>
        </authorList>
    </citation>
    <scope>NUCLEOTIDE SEQUENCE [LARGE SCALE GENOMIC DNA]</scope>
    <source>
        <strain evidence="5 6">ON-33</strain>
    </source>
</reference>
<dbReference type="PANTHER" id="PTHR11941:SF169">
    <property type="entry name" value="(7AS)-7A-METHYL-1,5-DIOXO-2,3,5,6,7,7A-HEXAHYDRO-1H-INDENE-CARBOXYL-COA HYDROLASE"/>
    <property type="match status" value="1"/>
</dbReference>
<dbReference type="Proteomes" id="UP000602395">
    <property type="component" value="Unassembled WGS sequence"/>
</dbReference>
<evidence type="ECO:0000313" key="5">
    <source>
        <dbReference type="EMBL" id="MBD1319364.1"/>
    </source>
</evidence>
<dbReference type="Gene3D" id="1.10.12.10">
    <property type="entry name" value="Lyase 2-enoyl-coa Hydratase, Chain A, domain 2"/>
    <property type="match status" value="1"/>
</dbReference>
<feature type="compositionally biased region" description="Basic and acidic residues" evidence="4">
    <location>
        <begin position="232"/>
        <end position="245"/>
    </location>
</feature>
<keyword evidence="6" id="KW-1185">Reference proteome</keyword>
<feature type="region of interest" description="Disordered" evidence="4">
    <location>
        <begin position="232"/>
        <end position="251"/>
    </location>
</feature>
<keyword evidence="2" id="KW-0443">Lipid metabolism</keyword>
<dbReference type="Pfam" id="PF00378">
    <property type="entry name" value="ECH_1"/>
    <property type="match status" value="1"/>
</dbReference>
<dbReference type="InterPro" id="IPR029045">
    <property type="entry name" value="ClpP/crotonase-like_dom_sf"/>
</dbReference>
<gene>
    <name evidence="5" type="ORF">IDF66_07185</name>
</gene>
<comment type="similarity">
    <text evidence="1">Belongs to the enoyl-CoA hydratase/isomerase family.</text>
</comment>
<organism evidence="5 6">
    <name type="scientific">Gordonia hankookensis</name>
    <dbReference type="NCBI Taxonomy" id="589403"/>
    <lineage>
        <taxon>Bacteria</taxon>
        <taxon>Bacillati</taxon>
        <taxon>Actinomycetota</taxon>
        <taxon>Actinomycetes</taxon>
        <taxon>Mycobacteriales</taxon>
        <taxon>Gordoniaceae</taxon>
        <taxon>Gordonia</taxon>
    </lineage>
</organism>
<protein>
    <submittedName>
        <fullName evidence="5">Enoyl-CoA hydratase/isomerase family protein</fullName>
    </submittedName>
</protein>
<dbReference type="InterPro" id="IPR014748">
    <property type="entry name" value="Enoyl-CoA_hydra_C"/>
</dbReference>
<evidence type="ECO:0000256" key="2">
    <source>
        <dbReference type="ARBA" id="ARBA00023098"/>
    </source>
</evidence>
<sequence>MSVLVHQQGAVRTVTVNRPEQHNALDAETMAELGQAFADAEADACVAAVVLTGAGERSFCAGLDLMSFATRGLAADGPGLDVLLTRTYPKPIVAAVNGRALGVGFELVLACDLAVAADHATFALPEVTRGLVAAGAGISELPRRIPLAIALELGLTGAPIDAARAYGLGLVNRVAPGHDTFDAAHRLAETIAANAPLAVQFTKRHMYAAADHDADHRNRMREGLPEILASDDAREGARAFAERRPPSWTGR</sequence>
<dbReference type="PANTHER" id="PTHR11941">
    <property type="entry name" value="ENOYL-COA HYDRATASE-RELATED"/>
    <property type="match status" value="1"/>
</dbReference>
<dbReference type="InterPro" id="IPR001753">
    <property type="entry name" value="Enoyl-CoA_hydra/iso"/>
</dbReference>
<evidence type="ECO:0000256" key="1">
    <source>
        <dbReference type="ARBA" id="ARBA00005254"/>
    </source>
</evidence>
<evidence type="ECO:0000256" key="4">
    <source>
        <dbReference type="SAM" id="MobiDB-lite"/>
    </source>
</evidence>
<comment type="caution">
    <text evidence="5">The sequence shown here is derived from an EMBL/GenBank/DDBJ whole genome shotgun (WGS) entry which is preliminary data.</text>
</comment>
<name>A0ABR7WCB0_9ACTN</name>
<accession>A0ABR7WCB0</accession>
<evidence type="ECO:0000313" key="6">
    <source>
        <dbReference type="Proteomes" id="UP000602395"/>
    </source>
</evidence>
<proteinExistence type="inferred from homology"/>
<dbReference type="SUPFAM" id="SSF52096">
    <property type="entry name" value="ClpP/crotonase"/>
    <property type="match status" value="1"/>
</dbReference>
<dbReference type="Gene3D" id="3.90.226.10">
    <property type="entry name" value="2-enoyl-CoA Hydratase, Chain A, domain 1"/>
    <property type="match status" value="1"/>
</dbReference>
<keyword evidence="3" id="KW-0456">Lyase</keyword>
<dbReference type="EMBL" id="JACWMS010000001">
    <property type="protein sequence ID" value="MBD1319364.1"/>
    <property type="molecule type" value="Genomic_DNA"/>
</dbReference>